<dbReference type="InterPro" id="IPR029062">
    <property type="entry name" value="Class_I_gatase-like"/>
</dbReference>
<dbReference type="Gene3D" id="3.40.50.880">
    <property type="match status" value="1"/>
</dbReference>
<dbReference type="EMBL" id="AP024525">
    <property type="protein sequence ID" value="BCT77799.1"/>
    <property type="molecule type" value="Genomic_DNA"/>
</dbReference>
<dbReference type="PROSITE" id="PS51273">
    <property type="entry name" value="GATASE_TYPE_1"/>
    <property type="match status" value="1"/>
</dbReference>
<reference evidence="1 2" key="1">
    <citation type="journal article" date="2021" name="J. Biosci. Bioeng.">
        <title>Identification and characterization of a chc gene cluster responsible for the aromatization pathway of cyclohexanecarboxylate degradation in Sinomonas cyclohexanicum ATCC 51369.</title>
        <authorList>
            <person name="Yamamoto T."/>
            <person name="Hasegawa Y."/>
            <person name="Lau P.C.K."/>
            <person name="Iwaki H."/>
        </authorList>
    </citation>
    <scope>NUCLEOTIDE SEQUENCE [LARGE SCALE GENOMIC DNA]</scope>
    <source>
        <strain evidence="1 2">ATCC 51369</strain>
    </source>
</reference>
<dbReference type="InterPro" id="IPR011697">
    <property type="entry name" value="Peptidase_C26"/>
</dbReference>
<dbReference type="PANTHER" id="PTHR43235:SF1">
    <property type="entry name" value="GLUTAMINE AMIDOTRANSFERASE PB2B2.05-RELATED"/>
    <property type="match status" value="1"/>
</dbReference>
<evidence type="ECO:0008006" key="3">
    <source>
        <dbReference type="Google" id="ProtNLM"/>
    </source>
</evidence>
<keyword evidence="2" id="KW-1185">Reference proteome</keyword>
<organism evidence="1 2">
    <name type="scientific">Sinomonas cyclohexanicum</name>
    <name type="common">Corynebacterium cyclohexanicum</name>
    <dbReference type="NCBI Taxonomy" id="322009"/>
    <lineage>
        <taxon>Bacteria</taxon>
        <taxon>Bacillati</taxon>
        <taxon>Actinomycetota</taxon>
        <taxon>Actinomycetes</taxon>
        <taxon>Micrococcales</taxon>
        <taxon>Micrococcaceae</taxon>
        <taxon>Sinomonas</taxon>
    </lineage>
</organism>
<dbReference type="RefSeq" id="WP_229230469.1">
    <property type="nucleotide sequence ID" value="NZ_AP024525.1"/>
</dbReference>
<sequence>MSGQLAVAWEAVAPDGAHLLPDDAPRIAVVVSLTFPGMGPEAHAIMEAFTRTAFQELVDQGARPFLVDSAVQDPEHAALAARSDGVLFLGGGDVHASFYGHDGPVPHEYGVDYPADVFCLDLVRRAVEADQTVLAVCRGSQLLNVALGGTLVPDIVPSDLHKGRPGEPLFLDEEVLLAPGSKVAGIYGRTRAVVRSGHHQAVADVAPGLVVTARAHDGVVEGTEHPGRTWVVATQWHPEDPDGPAEDRRALFGAFVAQARTALMGPGAAIRGAEEPAAC</sequence>
<accession>A0ABM7PZR3</accession>
<protein>
    <recommendedName>
        <fullName evidence="3">Glutamine amidotransferase</fullName>
    </recommendedName>
</protein>
<dbReference type="Proteomes" id="UP001319861">
    <property type="component" value="Chromosome"/>
</dbReference>
<evidence type="ECO:0000313" key="1">
    <source>
        <dbReference type="EMBL" id="BCT77799.1"/>
    </source>
</evidence>
<dbReference type="Pfam" id="PF07722">
    <property type="entry name" value="Peptidase_C26"/>
    <property type="match status" value="1"/>
</dbReference>
<dbReference type="InterPro" id="IPR044668">
    <property type="entry name" value="PuuD-like"/>
</dbReference>
<name>A0ABM7PZR3_SINCY</name>
<dbReference type="PANTHER" id="PTHR43235">
    <property type="entry name" value="GLUTAMINE AMIDOTRANSFERASE PB2B2.05-RELATED"/>
    <property type="match status" value="1"/>
</dbReference>
<dbReference type="SUPFAM" id="SSF52317">
    <property type="entry name" value="Class I glutamine amidotransferase-like"/>
    <property type="match status" value="1"/>
</dbReference>
<evidence type="ECO:0000313" key="2">
    <source>
        <dbReference type="Proteomes" id="UP001319861"/>
    </source>
</evidence>
<gene>
    <name evidence="1" type="ORF">SCMU_36410</name>
</gene>
<proteinExistence type="predicted"/>